<evidence type="ECO:0000256" key="2">
    <source>
        <dbReference type="ARBA" id="ARBA00005194"/>
    </source>
</evidence>
<dbReference type="PANTHER" id="PTHR11712">
    <property type="entry name" value="POLYKETIDE SYNTHASE-RELATED"/>
    <property type="match status" value="1"/>
</dbReference>
<keyword evidence="15" id="KW-0472">Membrane</keyword>
<dbReference type="PROSITE" id="PS52004">
    <property type="entry name" value="KS3_2"/>
    <property type="match status" value="1"/>
</dbReference>
<evidence type="ECO:0000256" key="12">
    <source>
        <dbReference type="ARBA" id="ARBA00022832"/>
    </source>
</evidence>
<dbReference type="PIRSF" id="PIRSF000447">
    <property type="entry name" value="KAS_II"/>
    <property type="match status" value="1"/>
</dbReference>
<keyword evidence="16 19" id="KW-0275">Fatty acid biosynthesis</keyword>
<dbReference type="SMART" id="SM00825">
    <property type="entry name" value="PKS_KS"/>
    <property type="match status" value="1"/>
</dbReference>
<dbReference type="Pfam" id="PF00109">
    <property type="entry name" value="ketoacyl-synt"/>
    <property type="match status" value="1"/>
</dbReference>
<dbReference type="InterPro" id="IPR020841">
    <property type="entry name" value="PKS_Beta-ketoAc_synthase_dom"/>
</dbReference>
<protein>
    <recommendedName>
        <fullName evidence="5 19">3-oxoacyl-[acyl-carrier-protein] synthase 2</fullName>
        <ecNumber evidence="4 19">2.3.1.179</ecNumber>
    </recommendedName>
</protein>
<evidence type="ECO:0000259" key="21">
    <source>
        <dbReference type="PROSITE" id="PS52004"/>
    </source>
</evidence>
<evidence type="ECO:0000256" key="5">
    <source>
        <dbReference type="ARBA" id="ARBA00014657"/>
    </source>
</evidence>
<evidence type="ECO:0000256" key="19">
    <source>
        <dbReference type="PIRNR" id="PIRNR000447"/>
    </source>
</evidence>
<accession>A0ABN4WST4</accession>
<evidence type="ECO:0000256" key="7">
    <source>
        <dbReference type="ARBA" id="ARBA00022475"/>
    </source>
</evidence>
<dbReference type="NCBIfam" id="TIGR03150">
    <property type="entry name" value="fabF"/>
    <property type="match status" value="1"/>
</dbReference>
<dbReference type="InterPro" id="IPR018201">
    <property type="entry name" value="Ketoacyl_synth_AS"/>
</dbReference>
<evidence type="ECO:0000256" key="6">
    <source>
        <dbReference type="ARBA" id="ARBA00022458"/>
    </source>
</evidence>
<dbReference type="InterPro" id="IPR000794">
    <property type="entry name" value="Beta-ketoacyl_synthase"/>
</dbReference>
<keyword evidence="17 19" id="KW-0012">Acyltransferase</keyword>
<reference evidence="22 23" key="1">
    <citation type="submission" date="2017-02" db="EMBL/GenBank/DDBJ databases">
        <authorList>
            <person name="Jeong S."/>
        </authorList>
    </citation>
    <scope>NUCLEOTIDE SEQUENCE [LARGE SCALE GENOMIC DNA]</scope>
    <source>
        <strain evidence="22 23">RMAR6-6</strain>
    </source>
</reference>
<dbReference type="InterPro" id="IPR016039">
    <property type="entry name" value="Thiolase-like"/>
</dbReference>
<dbReference type="NCBIfam" id="NF005589">
    <property type="entry name" value="PRK07314.1"/>
    <property type="match status" value="1"/>
</dbReference>
<evidence type="ECO:0000256" key="18">
    <source>
        <dbReference type="ARBA" id="ARBA00037576"/>
    </source>
</evidence>
<dbReference type="EMBL" id="CP019630">
    <property type="protein sequence ID" value="AQQ02282.1"/>
    <property type="molecule type" value="Genomic_DNA"/>
</dbReference>
<evidence type="ECO:0000256" key="11">
    <source>
        <dbReference type="ARBA" id="ARBA00022692"/>
    </source>
</evidence>
<evidence type="ECO:0000256" key="16">
    <source>
        <dbReference type="ARBA" id="ARBA00023160"/>
    </source>
</evidence>
<dbReference type="RefSeq" id="WP_031270725.1">
    <property type="nucleotide sequence ID" value="NZ_CP019630.1"/>
</dbReference>
<evidence type="ECO:0000256" key="13">
    <source>
        <dbReference type="ARBA" id="ARBA00022989"/>
    </source>
</evidence>
<name>A0ABN4WST4_9HYPH</name>
<evidence type="ECO:0000256" key="15">
    <source>
        <dbReference type="ARBA" id="ARBA00023136"/>
    </source>
</evidence>
<keyword evidence="10 19" id="KW-0808">Transferase</keyword>
<evidence type="ECO:0000256" key="9">
    <source>
        <dbReference type="ARBA" id="ARBA00022519"/>
    </source>
</evidence>
<keyword evidence="12" id="KW-0276">Fatty acid metabolism</keyword>
<evidence type="ECO:0000256" key="14">
    <source>
        <dbReference type="ARBA" id="ARBA00023098"/>
    </source>
</evidence>
<evidence type="ECO:0000256" key="4">
    <source>
        <dbReference type="ARBA" id="ARBA00012356"/>
    </source>
</evidence>
<evidence type="ECO:0000256" key="20">
    <source>
        <dbReference type="RuleBase" id="RU003694"/>
    </source>
</evidence>
<dbReference type="EC" id="2.3.1.179" evidence="4 19"/>
<evidence type="ECO:0000313" key="22">
    <source>
        <dbReference type="EMBL" id="AQQ02282.1"/>
    </source>
</evidence>
<comment type="function">
    <text evidence="19">Involved in the type II fatty acid elongation cycle. Catalyzes the elongation of a wide range of acyl-ACP by the addition of two carbons from malonyl-ACP to an acyl acceptor. Can efficiently catalyze the conversion of palmitoleoyl-ACP (cis-hexadec-9-enoyl-ACP) to cis-vaccenoyl-ACP (cis-octadec-11-enoyl-ACP), an essential step in the thermal regulation of fatty acid composition.</text>
</comment>
<keyword evidence="7" id="KW-1003">Cell membrane</keyword>
<evidence type="ECO:0000256" key="10">
    <source>
        <dbReference type="ARBA" id="ARBA00022679"/>
    </source>
</evidence>
<feature type="domain" description="Ketosynthase family 3 (KS3)" evidence="21">
    <location>
        <begin position="1"/>
        <end position="418"/>
    </location>
</feature>
<dbReference type="InterPro" id="IPR014030">
    <property type="entry name" value="Ketoacyl_synth_N"/>
</dbReference>
<dbReference type="InterPro" id="IPR017568">
    <property type="entry name" value="3-oxoacyl-ACP_synth-2"/>
</dbReference>
<evidence type="ECO:0000256" key="8">
    <source>
        <dbReference type="ARBA" id="ARBA00022516"/>
    </source>
</evidence>
<keyword evidence="14" id="KW-0443">Lipid metabolism</keyword>
<comment type="similarity">
    <text evidence="3 19 20">Belongs to the thiolase-like superfamily. Beta-ketoacyl-ACP synthases family.</text>
</comment>
<evidence type="ECO:0000256" key="3">
    <source>
        <dbReference type="ARBA" id="ARBA00008467"/>
    </source>
</evidence>
<evidence type="ECO:0000313" key="23">
    <source>
        <dbReference type="Proteomes" id="UP000188174"/>
    </source>
</evidence>
<keyword evidence="13" id="KW-1133">Transmembrane helix</keyword>
<dbReference type="PANTHER" id="PTHR11712:SF352">
    <property type="entry name" value="3-OXOACYL-[ACYL-CARRIER-PROTEIN] SYNTHASE"/>
    <property type="match status" value="1"/>
</dbReference>
<keyword evidence="11" id="KW-0812">Transmembrane</keyword>
<gene>
    <name evidence="22" type="ORF">B0E33_00655</name>
</gene>
<organism evidence="22 23">
    <name type="scientific">Roseibium algicola</name>
    <dbReference type="NCBI Taxonomy" id="2857014"/>
    <lineage>
        <taxon>Bacteria</taxon>
        <taxon>Pseudomonadati</taxon>
        <taxon>Pseudomonadota</taxon>
        <taxon>Alphaproteobacteria</taxon>
        <taxon>Hyphomicrobiales</taxon>
        <taxon>Stappiaceae</taxon>
        <taxon>Roseibium</taxon>
    </lineage>
</organism>
<keyword evidence="9" id="KW-0997">Cell inner membrane</keyword>
<comment type="function">
    <text evidence="18">Proposed to synthesize NOD factor fatty acyl chain. Involved in the synthesis of a highly unsaturated fatty acid moiety, which forms part of a lipo-oligosaccharide that is responsible for host specificity.</text>
</comment>
<dbReference type="CDD" id="cd00834">
    <property type="entry name" value="KAS_I_II"/>
    <property type="match status" value="1"/>
</dbReference>
<evidence type="ECO:0000256" key="1">
    <source>
        <dbReference type="ARBA" id="ARBA00004533"/>
    </source>
</evidence>
<dbReference type="Gene3D" id="3.40.47.10">
    <property type="match status" value="2"/>
</dbReference>
<keyword evidence="23" id="KW-1185">Reference proteome</keyword>
<dbReference type="Proteomes" id="UP000188174">
    <property type="component" value="Chromosome"/>
</dbReference>
<sequence>MRRVVVTGLGMVTPLGCGVDVTWKKILEGQSGANKVTNFKVDDLACQIACQIPRDSSVEGAFNPDDWMDVKEQRKVDDFIVYAMAAADQAMADSGYKAETYEQQVRSGVLIGSGIGGLQGIEQGANLLAEKGPRRISPFFIPGRLINLAGGYVSIRHSLKGPNHAVVTACSTGAHAIGDASRLIAFGDADVMVAGGTESPVCRLALAGFAACRALSTAFNDTPEKGSRPYDVARDGFVMGEGAGVVVLEEYEHAVRRGAKIYGEIIGYGLSGDAYHITAPSSDGDGAYRCMEAALKRAQVTPADIDYVNAHGTSTPLGDEIELGAVTRLAGEHAADLTMSSTKSSIGHLLGAAGAVEAIFSVLAMRDGMAPPTINLDNPSVETVIDLVPHKPKKLDINVALSNSFGFGGTNASLVFRKVAA</sequence>
<dbReference type="NCBIfam" id="NF004970">
    <property type="entry name" value="PRK06333.1"/>
    <property type="match status" value="1"/>
</dbReference>
<comment type="catalytic activity">
    <reaction evidence="19">
        <text>a fatty acyl-[ACP] + malonyl-[ACP] + H(+) = a 3-oxoacyl-[ACP] + holo-[ACP] + CO2</text>
        <dbReference type="Rhea" id="RHEA:22836"/>
        <dbReference type="Rhea" id="RHEA-COMP:9623"/>
        <dbReference type="Rhea" id="RHEA-COMP:9685"/>
        <dbReference type="Rhea" id="RHEA-COMP:9916"/>
        <dbReference type="Rhea" id="RHEA-COMP:14125"/>
        <dbReference type="ChEBI" id="CHEBI:15378"/>
        <dbReference type="ChEBI" id="CHEBI:16526"/>
        <dbReference type="ChEBI" id="CHEBI:64479"/>
        <dbReference type="ChEBI" id="CHEBI:78449"/>
        <dbReference type="ChEBI" id="CHEBI:78776"/>
        <dbReference type="ChEBI" id="CHEBI:138651"/>
    </reaction>
</comment>
<dbReference type="PROSITE" id="PS00606">
    <property type="entry name" value="KS3_1"/>
    <property type="match status" value="1"/>
</dbReference>
<evidence type="ECO:0000256" key="17">
    <source>
        <dbReference type="ARBA" id="ARBA00023315"/>
    </source>
</evidence>
<keyword evidence="6" id="KW-0536">Nodulation</keyword>
<keyword evidence="8 19" id="KW-0444">Lipid biosynthesis</keyword>
<dbReference type="InterPro" id="IPR014031">
    <property type="entry name" value="Ketoacyl_synth_C"/>
</dbReference>
<comment type="catalytic activity">
    <reaction evidence="19">
        <text>(9Z)-hexadecenoyl-[ACP] + malonyl-[ACP] + H(+) = 3-oxo-(11Z)-octadecenoyl-[ACP] + holo-[ACP] + CO2</text>
        <dbReference type="Rhea" id="RHEA:55040"/>
        <dbReference type="Rhea" id="RHEA-COMP:9623"/>
        <dbReference type="Rhea" id="RHEA-COMP:9685"/>
        <dbReference type="Rhea" id="RHEA-COMP:10800"/>
        <dbReference type="Rhea" id="RHEA-COMP:14074"/>
        <dbReference type="ChEBI" id="CHEBI:15378"/>
        <dbReference type="ChEBI" id="CHEBI:16526"/>
        <dbReference type="ChEBI" id="CHEBI:64479"/>
        <dbReference type="ChEBI" id="CHEBI:78449"/>
        <dbReference type="ChEBI" id="CHEBI:83989"/>
        <dbReference type="ChEBI" id="CHEBI:138538"/>
        <dbReference type="EC" id="2.3.1.179"/>
    </reaction>
</comment>
<comment type="subcellular location">
    <subcellularLocation>
        <location evidence="1">Cell inner membrane</location>
    </subcellularLocation>
</comment>
<comment type="pathway">
    <text evidence="2 19">Lipid metabolism; fatty acid biosynthesis.</text>
</comment>
<dbReference type="Pfam" id="PF02801">
    <property type="entry name" value="Ketoacyl-synt_C"/>
    <property type="match status" value="1"/>
</dbReference>
<proteinExistence type="inferred from homology"/>
<dbReference type="SUPFAM" id="SSF53901">
    <property type="entry name" value="Thiolase-like"/>
    <property type="match status" value="2"/>
</dbReference>